<comment type="caution">
    <text evidence="1">The sequence shown here is derived from an EMBL/GenBank/DDBJ whole genome shotgun (WGS) entry which is preliminary data.</text>
</comment>
<gene>
    <name evidence="1" type="ORF">PC115_g23709</name>
</gene>
<reference evidence="1" key="1">
    <citation type="submission" date="2018-10" db="EMBL/GenBank/DDBJ databases">
        <title>Effector identification in a new, highly contiguous assembly of the strawberry crown rot pathogen Phytophthora cactorum.</title>
        <authorList>
            <person name="Armitage A.D."/>
            <person name="Nellist C.F."/>
            <person name="Bates H."/>
            <person name="Vickerstaff R.J."/>
            <person name="Harrison R.J."/>
        </authorList>
    </citation>
    <scope>NUCLEOTIDE SEQUENCE</scope>
    <source>
        <strain evidence="1">4032</strain>
    </source>
</reference>
<organism evidence="1 2">
    <name type="scientific">Phytophthora cactorum</name>
    <dbReference type="NCBI Taxonomy" id="29920"/>
    <lineage>
        <taxon>Eukaryota</taxon>
        <taxon>Sar</taxon>
        <taxon>Stramenopiles</taxon>
        <taxon>Oomycota</taxon>
        <taxon>Peronosporomycetes</taxon>
        <taxon>Peronosporales</taxon>
        <taxon>Peronosporaceae</taxon>
        <taxon>Phytophthora</taxon>
    </lineage>
</organism>
<sequence length="186" mass="21372">MLAYELEGLKKLNIQAIKWGSSYRVKVRGRTGKMVYVSNLSRPINQRLVAKQYNVSIETLEKHMSPDYKADPKYRFYNGNHMESHLYEGVEPTDFYDKLENVLSTQASAFKVNVALGYELVSKTDPDDTRYFYPNLANTCVFNKPVVINSKADIRKKVISDIRSMELADKLNYPSSGYKLKAFTAF</sequence>
<evidence type="ECO:0000313" key="1">
    <source>
        <dbReference type="EMBL" id="KAG2876135.1"/>
    </source>
</evidence>
<dbReference type="EMBL" id="RCMI01002506">
    <property type="protein sequence ID" value="KAG2876135.1"/>
    <property type="molecule type" value="Genomic_DNA"/>
</dbReference>
<name>A0A8T1A917_9STRA</name>
<dbReference type="VEuPathDB" id="FungiDB:PC110_g14857"/>
<evidence type="ECO:0000313" key="2">
    <source>
        <dbReference type="Proteomes" id="UP000774804"/>
    </source>
</evidence>
<proteinExistence type="predicted"/>
<accession>A0A8T1A917</accession>
<protein>
    <submittedName>
        <fullName evidence="1">Uncharacterized protein</fullName>
    </submittedName>
</protein>
<dbReference type="Proteomes" id="UP000774804">
    <property type="component" value="Unassembled WGS sequence"/>
</dbReference>
<dbReference type="AlphaFoldDB" id="A0A8T1A917"/>